<evidence type="ECO:0000256" key="1">
    <source>
        <dbReference type="PIRSR" id="PIRSR640198-1"/>
    </source>
</evidence>
<keyword evidence="2" id="KW-0547">Nucleotide-binding</keyword>
<dbReference type="AlphaFoldDB" id="A0A1G6MRA3"/>
<dbReference type="PANTHER" id="PTHR13504:SF38">
    <property type="entry name" value="FIDO DOMAIN-CONTAINING PROTEIN"/>
    <property type="match status" value="1"/>
</dbReference>
<dbReference type="SUPFAM" id="SSF140931">
    <property type="entry name" value="Fic-like"/>
    <property type="match status" value="1"/>
</dbReference>
<dbReference type="Pfam" id="PF02661">
    <property type="entry name" value="Fic"/>
    <property type="match status" value="1"/>
</dbReference>
<keyword evidence="5" id="KW-1185">Reference proteome</keyword>
<name>A0A1G6MRA3_9MICO</name>
<dbReference type="InterPro" id="IPR040198">
    <property type="entry name" value="Fido_containing"/>
</dbReference>
<feature type="binding site" evidence="2">
    <location>
        <begin position="200"/>
        <end position="207"/>
    </location>
    <ligand>
        <name>ATP</name>
        <dbReference type="ChEBI" id="CHEBI:30616"/>
    </ligand>
</feature>
<dbReference type="STRING" id="1814289.SAMN05216410_1948"/>
<dbReference type="OrthoDB" id="9813719at2"/>
<dbReference type="PROSITE" id="PS51459">
    <property type="entry name" value="FIDO"/>
    <property type="match status" value="1"/>
</dbReference>
<dbReference type="PANTHER" id="PTHR13504">
    <property type="entry name" value="FIDO DOMAIN-CONTAINING PROTEIN DDB_G0283145"/>
    <property type="match status" value="1"/>
</dbReference>
<gene>
    <name evidence="4" type="ORF">SAMN05216410_1948</name>
</gene>
<evidence type="ECO:0000313" key="4">
    <source>
        <dbReference type="EMBL" id="SDC58093.1"/>
    </source>
</evidence>
<evidence type="ECO:0000259" key="3">
    <source>
        <dbReference type="PROSITE" id="PS51459"/>
    </source>
</evidence>
<sequence>MFTEVTTSIPPMIAAEHYALSPATAALLEAATVEMATLDATHGALLGSFETFLLRTESVASSRIERVNVSMDDLAKAVAGVKAPKGALETHAATRALRSLVATTGDGGPITEGAVLTAHRLLMADDPTDGRYAGRWRDVQNWIGGSDHSPRGAVHVPPPPELVEVYMGDLLAFAGRDDMPALVLAALVHAQFESVHPFTDGNGRIGRALIHAVLRRRRVVRNGVVPIAAAMLADTEKYFSLVNTYRDGHAEPFITYLAHAALRAAEEAGASVRELQTMPARWRDAVGDRPGAATQTLLGNLVITPVFDAERAATMAGGVSPSTTYAAIERLTVAGVVHEVTTTRRDRVWAATDVMDEIESLNARLREHP</sequence>
<dbReference type="InterPro" id="IPR036597">
    <property type="entry name" value="Fido-like_dom_sf"/>
</dbReference>
<evidence type="ECO:0000313" key="5">
    <source>
        <dbReference type="Proteomes" id="UP000199039"/>
    </source>
</evidence>
<feature type="active site" evidence="1">
    <location>
        <position position="196"/>
    </location>
</feature>
<reference evidence="4 5" key="1">
    <citation type="submission" date="2016-09" db="EMBL/GenBank/DDBJ databases">
        <authorList>
            <person name="Capua I."/>
            <person name="De Benedictis P."/>
            <person name="Joannis T."/>
            <person name="Lombin L.H."/>
            <person name="Cattoli G."/>
        </authorList>
    </citation>
    <scope>NUCLEOTIDE SEQUENCE [LARGE SCALE GENOMIC DNA]</scope>
    <source>
        <strain evidence="4 5">ISLP-3</strain>
    </source>
</reference>
<dbReference type="Proteomes" id="UP000199039">
    <property type="component" value="Unassembled WGS sequence"/>
</dbReference>
<dbReference type="GO" id="GO:0005524">
    <property type="term" value="F:ATP binding"/>
    <property type="evidence" value="ECO:0007669"/>
    <property type="project" value="UniProtKB-KW"/>
</dbReference>
<dbReference type="Gene3D" id="1.10.3290.10">
    <property type="entry name" value="Fido-like domain"/>
    <property type="match status" value="1"/>
</dbReference>
<protein>
    <submittedName>
        <fullName evidence="4">Fic family protein</fullName>
    </submittedName>
</protein>
<dbReference type="InterPro" id="IPR003812">
    <property type="entry name" value="Fido"/>
</dbReference>
<keyword evidence="2" id="KW-0067">ATP-binding</keyword>
<feature type="domain" description="Fido" evidence="3">
    <location>
        <begin position="110"/>
        <end position="259"/>
    </location>
</feature>
<evidence type="ECO:0000256" key="2">
    <source>
        <dbReference type="PIRSR" id="PIRSR640198-2"/>
    </source>
</evidence>
<proteinExistence type="predicted"/>
<accession>A0A1G6MRA3</accession>
<organism evidence="4 5">
    <name type="scientific">Sanguibacter gelidistatuariae</name>
    <dbReference type="NCBI Taxonomy" id="1814289"/>
    <lineage>
        <taxon>Bacteria</taxon>
        <taxon>Bacillati</taxon>
        <taxon>Actinomycetota</taxon>
        <taxon>Actinomycetes</taxon>
        <taxon>Micrococcales</taxon>
        <taxon>Sanguibacteraceae</taxon>
        <taxon>Sanguibacter</taxon>
    </lineage>
</organism>
<dbReference type="EMBL" id="FMYH01000003">
    <property type="protein sequence ID" value="SDC58093.1"/>
    <property type="molecule type" value="Genomic_DNA"/>
</dbReference>